<dbReference type="PRINTS" id="PR01697">
    <property type="entry name" value="PARVALBUMIN"/>
</dbReference>
<evidence type="ECO:0000313" key="6">
    <source>
        <dbReference type="EMBL" id="PAA54359.1"/>
    </source>
</evidence>
<evidence type="ECO:0000259" key="5">
    <source>
        <dbReference type="PROSITE" id="PS50222"/>
    </source>
</evidence>
<dbReference type="InterPro" id="IPR011992">
    <property type="entry name" value="EF-hand-dom_pair"/>
</dbReference>
<dbReference type="Proteomes" id="UP000215902">
    <property type="component" value="Unassembled WGS sequence"/>
</dbReference>
<organism evidence="6 7">
    <name type="scientific">Macrostomum lignano</name>
    <dbReference type="NCBI Taxonomy" id="282301"/>
    <lineage>
        <taxon>Eukaryota</taxon>
        <taxon>Metazoa</taxon>
        <taxon>Spiralia</taxon>
        <taxon>Lophotrochozoa</taxon>
        <taxon>Platyhelminthes</taxon>
        <taxon>Rhabditophora</taxon>
        <taxon>Macrostomorpha</taxon>
        <taxon>Macrostomida</taxon>
        <taxon>Macrostomidae</taxon>
        <taxon>Macrostomum</taxon>
    </lineage>
</organism>
<keyword evidence="3" id="KW-0106">Calcium</keyword>
<evidence type="ECO:0000256" key="4">
    <source>
        <dbReference type="ARBA" id="ARBA00023774"/>
    </source>
</evidence>
<protein>
    <recommendedName>
        <fullName evidence="5">EF-hand domain-containing protein</fullName>
    </recommendedName>
</protein>
<keyword evidence="1" id="KW-0479">Metal-binding</keyword>
<dbReference type="CDD" id="cd00051">
    <property type="entry name" value="EFh"/>
    <property type="match status" value="2"/>
</dbReference>
<keyword evidence="7" id="KW-1185">Reference proteome</keyword>
<dbReference type="InterPro" id="IPR018247">
    <property type="entry name" value="EF_Hand_1_Ca_BS"/>
</dbReference>
<dbReference type="SUPFAM" id="SSF47473">
    <property type="entry name" value="EF-hand"/>
    <property type="match status" value="1"/>
</dbReference>
<dbReference type="EMBL" id="NIVC01002925">
    <property type="protein sequence ID" value="PAA54359.1"/>
    <property type="molecule type" value="Genomic_DNA"/>
</dbReference>
<gene>
    <name evidence="6" type="ORF">BOX15_Mlig011343g1</name>
</gene>
<dbReference type="InterPro" id="IPR002048">
    <property type="entry name" value="EF_hand_dom"/>
</dbReference>
<dbReference type="SMART" id="SM00054">
    <property type="entry name" value="EFh"/>
    <property type="match status" value="4"/>
</dbReference>
<dbReference type="GO" id="GO:0005509">
    <property type="term" value="F:calcium ion binding"/>
    <property type="evidence" value="ECO:0007669"/>
    <property type="project" value="InterPro"/>
</dbReference>
<feature type="domain" description="EF-hand" evidence="5">
    <location>
        <begin position="53"/>
        <end position="88"/>
    </location>
</feature>
<feature type="domain" description="EF-hand" evidence="5">
    <location>
        <begin position="90"/>
        <end position="125"/>
    </location>
</feature>
<dbReference type="Pfam" id="PF13499">
    <property type="entry name" value="EF-hand_7"/>
    <property type="match status" value="2"/>
</dbReference>
<comment type="caution">
    <text evidence="6">The sequence shown here is derived from an EMBL/GenBank/DDBJ whole genome shotgun (WGS) entry which is preliminary data.</text>
</comment>
<feature type="domain" description="EF-hand" evidence="5">
    <location>
        <begin position="21"/>
        <end position="49"/>
    </location>
</feature>
<sequence>HPLIVMGNTLPADMCSTFDMEELKRLGKRFKKLDIDGSGSLSVDEFMSLPELQQNPLVQRVIDIFDTDQNGEVDFKEFIDGVSQFSVKGDKEAKLRFAFKIYDIDKDGFISNGELFQVLKMMVGNNLKDTQLQQIVDKTIIFADKDGDGRISYEEFCDLVSGLDVHKKMVVDV</sequence>
<comment type="similarity">
    <text evidence="4">Belongs to the calcineurin regulatory subunit family.</text>
</comment>
<dbReference type="FunFam" id="1.10.238.10:FF:000047">
    <property type="entry name" value="Calcineurin subunit B type 1"/>
    <property type="match status" value="1"/>
</dbReference>
<name>A0A267E0H2_9PLAT</name>
<proteinExistence type="inferred from homology"/>
<accession>A0A267E0H2</accession>
<reference evidence="6 7" key="1">
    <citation type="submission" date="2017-06" db="EMBL/GenBank/DDBJ databases">
        <title>A platform for efficient transgenesis in Macrostomum lignano, a flatworm model organism for stem cell research.</title>
        <authorList>
            <person name="Berezikov E."/>
        </authorList>
    </citation>
    <scope>NUCLEOTIDE SEQUENCE [LARGE SCALE GENOMIC DNA]</scope>
    <source>
        <strain evidence="6">DV1</strain>
        <tissue evidence="6">Whole organism</tissue>
    </source>
</reference>
<dbReference type="Gene3D" id="1.10.238.10">
    <property type="entry name" value="EF-hand"/>
    <property type="match status" value="1"/>
</dbReference>
<dbReference type="OrthoDB" id="191686at2759"/>
<evidence type="ECO:0000313" key="7">
    <source>
        <dbReference type="Proteomes" id="UP000215902"/>
    </source>
</evidence>
<keyword evidence="2" id="KW-0677">Repeat</keyword>
<dbReference type="AlphaFoldDB" id="A0A267E0H2"/>
<dbReference type="STRING" id="282301.A0A267E0H2"/>
<dbReference type="PROSITE" id="PS50222">
    <property type="entry name" value="EF_HAND_2"/>
    <property type="match status" value="4"/>
</dbReference>
<dbReference type="PROSITE" id="PS00018">
    <property type="entry name" value="EF_HAND_1"/>
    <property type="match status" value="3"/>
</dbReference>
<evidence type="ECO:0000256" key="3">
    <source>
        <dbReference type="ARBA" id="ARBA00022837"/>
    </source>
</evidence>
<evidence type="ECO:0000256" key="2">
    <source>
        <dbReference type="ARBA" id="ARBA00022737"/>
    </source>
</evidence>
<dbReference type="PANTHER" id="PTHR45942">
    <property type="entry name" value="PROTEIN PHOSPATASE 3 REGULATORY SUBUNIT B ALPHA ISOFORM TYPE 1"/>
    <property type="match status" value="1"/>
</dbReference>
<feature type="non-terminal residue" evidence="6">
    <location>
        <position position="1"/>
    </location>
</feature>
<evidence type="ECO:0000256" key="1">
    <source>
        <dbReference type="ARBA" id="ARBA00022723"/>
    </source>
</evidence>
<feature type="domain" description="EF-hand" evidence="5">
    <location>
        <begin position="131"/>
        <end position="166"/>
    </location>
</feature>